<comment type="cofactor">
    <cofactor evidence="1">
        <name>Mg(2+)</name>
        <dbReference type="ChEBI" id="CHEBI:18420"/>
    </cofactor>
</comment>
<evidence type="ECO:0000256" key="2">
    <source>
        <dbReference type="ARBA" id="ARBA00012528"/>
    </source>
</evidence>
<gene>
    <name evidence="7" type="ORF">FE785_04065</name>
</gene>
<dbReference type="PANTHER" id="PTHR45138">
    <property type="entry name" value="REGULATORY COMPONENTS OF SENSORY TRANSDUCTION SYSTEM"/>
    <property type="match status" value="1"/>
</dbReference>
<organism evidence="7 8">
    <name type="scientific">Thiomicrorhabdus sediminis</name>
    <dbReference type="NCBI Taxonomy" id="2580412"/>
    <lineage>
        <taxon>Bacteria</taxon>
        <taxon>Pseudomonadati</taxon>
        <taxon>Pseudomonadota</taxon>
        <taxon>Gammaproteobacteria</taxon>
        <taxon>Thiotrichales</taxon>
        <taxon>Piscirickettsiaceae</taxon>
        <taxon>Thiomicrorhabdus</taxon>
    </lineage>
</organism>
<feature type="chain" id="PRO_5020192192" description="diguanylate cyclase" evidence="5">
    <location>
        <begin position="25"/>
        <end position="525"/>
    </location>
</feature>
<dbReference type="SUPFAM" id="SSF55073">
    <property type="entry name" value="Nucleotide cyclase"/>
    <property type="match status" value="1"/>
</dbReference>
<dbReference type="KEGG" id="thig:FE785_04065"/>
<dbReference type="InterPro" id="IPR029787">
    <property type="entry name" value="Nucleotide_cyclase"/>
</dbReference>
<feature type="signal peptide" evidence="5">
    <location>
        <begin position="1"/>
        <end position="24"/>
    </location>
</feature>
<dbReference type="Gene3D" id="3.30.70.270">
    <property type="match status" value="1"/>
</dbReference>
<dbReference type="RefSeq" id="WP_138564549.1">
    <property type="nucleotide sequence ID" value="NZ_CP040602.1"/>
</dbReference>
<evidence type="ECO:0000313" key="7">
    <source>
        <dbReference type="EMBL" id="QCU89872.1"/>
    </source>
</evidence>
<name>A0A4P9K4K6_9GAMM</name>
<proteinExistence type="predicted"/>
<keyword evidence="5" id="KW-0732">Signal</keyword>
<dbReference type="EMBL" id="CP040602">
    <property type="protein sequence ID" value="QCU89872.1"/>
    <property type="molecule type" value="Genomic_DNA"/>
</dbReference>
<dbReference type="OrthoDB" id="9180959at2"/>
<evidence type="ECO:0000256" key="5">
    <source>
        <dbReference type="SAM" id="SignalP"/>
    </source>
</evidence>
<dbReference type="CDD" id="cd01949">
    <property type="entry name" value="GGDEF"/>
    <property type="match status" value="1"/>
</dbReference>
<dbReference type="AlphaFoldDB" id="A0A4P9K4K6"/>
<keyword evidence="4" id="KW-0472">Membrane</keyword>
<feature type="transmembrane region" description="Helical" evidence="4">
    <location>
        <begin position="322"/>
        <end position="344"/>
    </location>
</feature>
<evidence type="ECO:0000256" key="1">
    <source>
        <dbReference type="ARBA" id="ARBA00001946"/>
    </source>
</evidence>
<dbReference type="PROSITE" id="PS50887">
    <property type="entry name" value="GGDEF"/>
    <property type="match status" value="1"/>
</dbReference>
<evidence type="ECO:0000256" key="3">
    <source>
        <dbReference type="ARBA" id="ARBA00034247"/>
    </source>
</evidence>
<comment type="catalytic activity">
    <reaction evidence="3">
        <text>2 GTP = 3',3'-c-di-GMP + 2 diphosphate</text>
        <dbReference type="Rhea" id="RHEA:24898"/>
        <dbReference type="ChEBI" id="CHEBI:33019"/>
        <dbReference type="ChEBI" id="CHEBI:37565"/>
        <dbReference type="ChEBI" id="CHEBI:58805"/>
        <dbReference type="EC" id="2.7.7.65"/>
    </reaction>
</comment>
<reference evidence="7 8" key="1">
    <citation type="submission" date="2019-05" db="EMBL/GenBank/DDBJ databases">
        <title>Thiomicrorhabdus sediminis sp. nov, a novel sulfur-oxidizing bacterium isolated from coastal sediment.</title>
        <authorList>
            <person name="Liu X."/>
        </authorList>
    </citation>
    <scope>NUCLEOTIDE SEQUENCE [LARGE SCALE GENOMIC DNA]</scope>
    <source>
        <strain evidence="7 8">G1</strain>
    </source>
</reference>
<dbReference type="PANTHER" id="PTHR45138:SF9">
    <property type="entry name" value="DIGUANYLATE CYCLASE DGCM-RELATED"/>
    <property type="match status" value="1"/>
</dbReference>
<dbReference type="InterPro" id="IPR050469">
    <property type="entry name" value="Diguanylate_Cyclase"/>
</dbReference>
<dbReference type="Pfam" id="PF09084">
    <property type="entry name" value="NMT1"/>
    <property type="match status" value="1"/>
</dbReference>
<dbReference type="InterPro" id="IPR000160">
    <property type="entry name" value="GGDEF_dom"/>
</dbReference>
<keyword evidence="8" id="KW-1185">Reference proteome</keyword>
<dbReference type="EC" id="2.7.7.65" evidence="2"/>
<dbReference type="SUPFAM" id="SSF53850">
    <property type="entry name" value="Periplasmic binding protein-like II"/>
    <property type="match status" value="1"/>
</dbReference>
<feature type="domain" description="GGDEF" evidence="6">
    <location>
        <begin position="394"/>
        <end position="525"/>
    </location>
</feature>
<sequence>MPSSVRRFVLMIIATAFFLPNTQAAESIKVQLRWLHQFQFAGYYMALEKGYYANYALDVELIEGGPNSLKPIDDVLEGKVDFAITGSGVVIDRMEGKPVVAVAAIMQTSPIVWISLKSSNIRSPIDLANKRLLIMPPPESAELLTMLKHEGIDIDQLDIRNTSYRIEDLIDNKADAYDGYISNEPYYLKQRGIEYNLINPREYGINFYSDVLITSQTFAKNQPELVEHFKAATLKGWEYALDNIEETVQLIHNQYAPQKTLDHLRFEAQTLKKLIMPELVQVGHMNPGRWQFIANSYQQLNMTQADAGLKGFLFEADFKPNYTLAINIALGSALLLLIAALIIFKFRKLSQQLHKSNQLLAQQALIDQLTQVRNRRGFLEQAKTVLSQANREQSHSSFLMFDIDNFKQINDRYGHSAGDAALIKFANMLSSHRRQQDIVARIGGEEFAMLLIDADIKSAEKIAKRILEDIRHAVIESPNSDNQFNITASIGIAAAHGSIEEFCEKADKALYQAKHNGRNQIVIAE</sequence>
<dbReference type="Pfam" id="PF00990">
    <property type="entry name" value="GGDEF"/>
    <property type="match status" value="1"/>
</dbReference>
<dbReference type="Gene3D" id="3.40.190.10">
    <property type="entry name" value="Periplasmic binding protein-like II"/>
    <property type="match status" value="2"/>
</dbReference>
<dbReference type="Proteomes" id="UP000304864">
    <property type="component" value="Chromosome"/>
</dbReference>
<dbReference type="FunFam" id="3.30.70.270:FF:000001">
    <property type="entry name" value="Diguanylate cyclase domain protein"/>
    <property type="match status" value="1"/>
</dbReference>
<dbReference type="NCBIfam" id="TIGR00254">
    <property type="entry name" value="GGDEF"/>
    <property type="match status" value="1"/>
</dbReference>
<keyword evidence="4" id="KW-1133">Transmembrane helix</keyword>
<dbReference type="SMART" id="SM00267">
    <property type="entry name" value="GGDEF"/>
    <property type="match status" value="1"/>
</dbReference>
<dbReference type="InterPro" id="IPR015168">
    <property type="entry name" value="SsuA/THI5"/>
</dbReference>
<evidence type="ECO:0000256" key="4">
    <source>
        <dbReference type="SAM" id="Phobius"/>
    </source>
</evidence>
<evidence type="ECO:0000259" key="6">
    <source>
        <dbReference type="PROSITE" id="PS50887"/>
    </source>
</evidence>
<dbReference type="InterPro" id="IPR043128">
    <property type="entry name" value="Rev_trsase/Diguanyl_cyclase"/>
</dbReference>
<protein>
    <recommendedName>
        <fullName evidence="2">diguanylate cyclase</fullName>
        <ecNumber evidence="2">2.7.7.65</ecNumber>
    </recommendedName>
</protein>
<keyword evidence="4" id="KW-0812">Transmembrane</keyword>
<accession>A0A4P9K4K6</accession>
<evidence type="ECO:0000313" key="8">
    <source>
        <dbReference type="Proteomes" id="UP000304864"/>
    </source>
</evidence>
<dbReference type="GO" id="GO:0052621">
    <property type="term" value="F:diguanylate cyclase activity"/>
    <property type="evidence" value="ECO:0007669"/>
    <property type="project" value="UniProtKB-EC"/>
</dbReference>